<dbReference type="Gene3D" id="3.40.50.2000">
    <property type="entry name" value="Glycogen Phosphorylase B"/>
    <property type="match status" value="2"/>
</dbReference>
<dbReference type="OrthoDB" id="9802525at2"/>
<evidence type="ECO:0000256" key="1">
    <source>
        <dbReference type="ARBA" id="ARBA00021292"/>
    </source>
</evidence>
<accession>A0A543FLK5</accession>
<keyword evidence="2 8" id="KW-0328">Glycosyltransferase</keyword>
<dbReference type="CDD" id="cd03814">
    <property type="entry name" value="GT4-like"/>
    <property type="match status" value="1"/>
</dbReference>
<dbReference type="Pfam" id="PF13439">
    <property type="entry name" value="Glyco_transf_4"/>
    <property type="match status" value="1"/>
</dbReference>
<evidence type="ECO:0000313" key="8">
    <source>
        <dbReference type="EMBL" id="TQM34750.1"/>
    </source>
</evidence>
<dbReference type="InterPro" id="IPR013830">
    <property type="entry name" value="SGNH_hydro"/>
</dbReference>
<dbReference type="AlphaFoldDB" id="A0A543FLK5"/>
<sequence length="666" mass="71809">MRVALLAESFLPHMNGVTGSVLHVLRHLAAEGHETLVIAPRAGEITTDLHGARTELLRSVPLPSYPDVRVGFARAARLAAILREFDPDVVHLASPFVLGWQGVAAADALRVPTVAVYQTDVVAYAEKYGMPQASALAGRHLARLHRRATLTLAPSAASLRQLEDLGVDRLRRWGRGVDTERFGPERRSDAWRARVAPGELIVGYVGRLAPEKQVEDLAALAGLDGVRLVIVGDGPARAALERLLPGAVFTGHLTGDVLAETLASFDVFVHPGESETFGQTIQEALASAVPVVATGVGGPVDLVRSSVDGWLYRPGDLADLRARVADLVGDEGKRRAFAAAAGESVRERTWEAVCRRLVAYYDEARTLRPIDDALPRGSARRPSAPLARPAPPAGPRAWSRFVALGDSITEGLCDASRMPSGEYRGWADRLAQLLAHARGSDGSFRYANLAVRSRTVRGLVDEQVPHALALRPDLVSVLIGANDLVARRVDPVAVAAEVAGAVRRLRDAGIDVLLVTPFLPRRRATAIFARRFALFASELRRIADGTGAVLLDTAVFLDADGRPAIADLDLWADDKVHLRSRGHRFLAYRAAEALGVPDAEALGDLDAALHAEGDPVAQGTWLRRDALPWLWRRLRGRTAGDGRVAKHDGYVLIGGRGDVREQVRSR</sequence>
<feature type="region of interest" description="Disordered" evidence="4">
    <location>
        <begin position="372"/>
        <end position="394"/>
    </location>
</feature>
<dbReference type="GO" id="GO:0016758">
    <property type="term" value="F:hexosyltransferase activity"/>
    <property type="evidence" value="ECO:0007669"/>
    <property type="project" value="TreeGrafter"/>
</dbReference>
<feature type="domain" description="Glycosyl transferase family 1" evidence="5">
    <location>
        <begin position="195"/>
        <end position="341"/>
    </location>
</feature>
<dbReference type="GO" id="GO:1901137">
    <property type="term" value="P:carbohydrate derivative biosynthetic process"/>
    <property type="evidence" value="ECO:0007669"/>
    <property type="project" value="UniProtKB-ARBA"/>
</dbReference>
<feature type="domain" description="SGNH hydrolase-type esterase" evidence="7">
    <location>
        <begin position="403"/>
        <end position="584"/>
    </location>
</feature>
<evidence type="ECO:0000256" key="2">
    <source>
        <dbReference type="ARBA" id="ARBA00022676"/>
    </source>
</evidence>
<dbReference type="CDD" id="cd01832">
    <property type="entry name" value="SGNH_hydrolase_like_1"/>
    <property type="match status" value="1"/>
</dbReference>
<dbReference type="PANTHER" id="PTHR45947">
    <property type="entry name" value="SULFOQUINOVOSYL TRANSFERASE SQD2"/>
    <property type="match status" value="1"/>
</dbReference>
<dbReference type="Pfam" id="PF00534">
    <property type="entry name" value="Glycos_transf_1"/>
    <property type="match status" value="1"/>
</dbReference>
<dbReference type="RefSeq" id="WP_141893242.1">
    <property type="nucleotide sequence ID" value="NZ_BAABLH010000007.1"/>
</dbReference>
<dbReference type="PANTHER" id="PTHR45947:SF3">
    <property type="entry name" value="SULFOQUINOVOSYL TRANSFERASE SQD2"/>
    <property type="match status" value="1"/>
</dbReference>
<keyword evidence="9" id="KW-1185">Reference proteome</keyword>
<keyword evidence="3 8" id="KW-0808">Transferase</keyword>
<evidence type="ECO:0000259" key="5">
    <source>
        <dbReference type="Pfam" id="PF00534"/>
    </source>
</evidence>
<evidence type="ECO:0000313" key="9">
    <source>
        <dbReference type="Proteomes" id="UP000320235"/>
    </source>
</evidence>
<dbReference type="SUPFAM" id="SSF52266">
    <property type="entry name" value="SGNH hydrolase"/>
    <property type="match status" value="1"/>
</dbReference>
<dbReference type="Gene3D" id="3.40.50.1110">
    <property type="entry name" value="SGNH hydrolase"/>
    <property type="match status" value="1"/>
</dbReference>
<dbReference type="EMBL" id="VFPE01000001">
    <property type="protein sequence ID" value="TQM34750.1"/>
    <property type="molecule type" value="Genomic_DNA"/>
</dbReference>
<evidence type="ECO:0000259" key="7">
    <source>
        <dbReference type="Pfam" id="PF13472"/>
    </source>
</evidence>
<reference evidence="8 9" key="1">
    <citation type="submission" date="2019-06" db="EMBL/GenBank/DDBJ databases">
        <title>Sequencing the genomes of 1000 actinobacteria strains.</title>
        <authorList>
            <person name="Klenk H.-P."/>
        </authorList>
    </citation>
    <scope>NUCLEOTIDE SEQUENCE [LARGE SCALE GENOMIC DNA]</scope>
    <source>
        <strain evidence="8 9">DSM 105492</strain>
    </source>
</reference>
<proteinExistence type="predicted"/>
<dbReference type="InterPro" id="IPR050194">
    <property type="entry name" value="Glycosyltransferase_grp1"/>
</dbReference>
<comment type="caution">
    <text evidence="8">The sequence shown here is derived from an EMBL/GenBank/DDBJ whole genome shotgun (WGS) entry which is preliminary data.</text>
</comment>
<dbReference type="InterPro" id="IPR028098">
    <property type="entry name" value="Glyco_trans_4-like_N"/>
</dbReference>
<feature type="domain" description="Glycosyltransferase subfamily 4-like N-terminal" evidence="6">
    <location>
        <begin position="15"/>
        <end position="181"/>
    </location>
</feature>
<evidence type="ECO:0000256" key="4">
    <source>
        <dbReference type="SAM" id="MobiDB-lite"/>
    </source>
</evidence>
<dbReference type="InterPro" id="IPR036514">
    <property type="entry name" value="SGNH_hydro_sf"/>
</dbReference>
<dbReference type="SUPFAM" id="SSF53756">
    <property type="entry name" value="UDP-Glycosyltransferase/glycogen phosphorylase"/>
    <property type="match status" value="1"/>
</dbReference>
<dbReference type="Pfam" id="PF13472">
    <property type="entry name" value="Lipase_GDSL_2"/>
    <property type="match status" value="1"/>
</dbReference>
<name>A0A543FLK5_9MICO</name>
<evidence type="ECO:0000256" key="3">
    <source>
        <dbReference type="ARBA" id="ARBA00022679"/>
    </source>
</evidence>
<evidence type="ECO:0000259" key="6">
    <source>
        <dbReference type="Pfam" id="PF13439"/>
    </source>
</evidence>
<dbReference type="Proteomes" id="UP000320235">
    <property type="component" value="Unassembled WGS sequence"/>
</dbReference>
<protein>
    <recommendedName>
        <fullName evidence="1">D-inositol 3-phosphate glycosyltransferase</fullName>
    </recommendedName>
</protein>
<dbReference type="InterPro" id="IPR001296">
    <property type="entry name" value="Glyco_trans_1"/>
</dbReference>
<feature type="compositionally biased region" description="Low complexity" evidence="4">
    <location>
        <begin position="375"/>
        <end position="387"/>
    </location>
</feature>
<organism evidence="8 9">
    <name type="scientific">Microbacterium kyungheense</name>
    <dbReference type="NCBI Taxonomy" id="1263636"/>
    <lineage>
        <taxon>Bacteria</taxon>
        <taxon>Bacillati</taxon>
        <taxon>Actinomycetota</taxon>
        <taxon>Actinomycetes</taxon>
        <taxon>Micrococcales</taxon>
        <taxon>Microbacteriaceae</taxon>
        <taxon>Microbacterium</taxon>
    </lineage>
</organism>
<gene>
    <name evidence="8" type="ORF">FB391_1040</name>
</gene>